<comment type="caution">
    <text evidence="2">The sequence shown here is derived from an EMBL/GenBank/DDBJ whole genome shotgun (WGS) entry which is preliminary data.</text>
</comment>
<keyword evidence="1" id="KW-1133">Transmembrane helix</keyword>
<protein>
    <submittedName>
        <fullName evidence="2">Uncharacterized protein</fullName>
    </submittedName>
</protein>
<dbReference type="Proteomes" id="UP000041356">
    <property type="component" value="Unassembled WGS sequence"/>
</dbReference>
<dbReference type="AlphaFoldDB" id="A0A9P1PXW6"/>
<evidence type="ECO:0000313" key="2">
    <source>
        <dbReference type="EMBL" id="CNG17497.1"/>
    </source>
</evidence>
<dbReference type="EMBL" id="CPZF01000010">
    <property type="protein sequence ID" value="CNG17497.1"/>
    <property type="molecule type" value="Genomic_DNA"/>
</dbReference>
<proteinExistence type="predicted"/>
<sequence>MVMGENIIGSQPWQEKAEHQAQIIRFFGGVAGAVFTVVIKKN</sequence>
<name>A0A9P1PXW6_YEREN</name>
<feature type="transmembrane region" description="Helical" evidence="1">
    <location>
        <begin position="20"/>
        <end position="39"/>
    </location>
</feature>
<evidence type="ECO:0000256" key="1">
    <source>
        <dbReference type="SAM" id="Phobius"/>
    </source>
</evidence>
<organism evidence="2 3">
    <name type="scientific">Yersinia enterocolitica</name>
    <dbReference type="NCBI Taxonomy" id="630"/>
    <lineage>
        <taxon>Bacteria</taxon>
        <taxon>Pseudomonadati</taxon>
        <taxon>Pseudomonadota</taxon>
        <taxon>Gammaproteobacteria</taxon>
        <taxon>Enterobacterales</taxon>
        <taxon>Yersiniaceae</taxon>
        <taxon>Yersinia</taxon>
    </lineage>
</organism>
<gene>
    <name evidence="2" type="ORF">ERS137939_03417</name>
</gene>
<evidence type="ECO:0000313" key="3">
    <source>
        <dbReference type="Proteomes" id="UP000041356"/>
    </source>
</evidence>
<accession>A0A9P1PXW6</accession>
<keyword evidence="1" id="KW-0812">Transmembrane</keyword>
<keyword evidence="1" id="KW-0472">Membrane</keyword>
<reference evidence="2 3" key="1">
    <citation type="submission" date="2015-03" db="EMBL/GenBank/DDBJ databases">
        <authorList>
            <consortium name="Pathogen Informatics"/>
            <person name="Murphy D."/>
        </authorList>
    </citation>
    <scope>NUCLEOTIDE SEQUENCE [LARGE SCALE GENOMIC DNA]</scope>
    <source>
        <strain evidence="2 3">IP27818</strain>
    </source>
</reference>